<dbReference type="GO" id="GO:0005634">
    <property type="term" value="C:nucleus"/>
    <property type="evidence" value="ECO:0007669"/>
    <property type="project" value="TreeGrafter"/>
</dbReference>
<dbReference type="GO" id="GO:0052717">
    <property type="term" value="F:tRNA-specific adenosine-34 deaminase activity"/>
    <property type="evidence" value="ECO:0007669"/>
    <property type="project" value="UniProtKB-EC"/>
</dbReference>
<evidence type="ECO:0000259" key="2">
    <source>
        <dbReference type="PROSITE" id="PS51747"/>
    </source>
</evidence>
<evidence type="ECO:0000256" key="1">
    <source>
        <dbReference type="ARBA" id="ARBA00022801"/>
    </source>
</evidence>
<organism evidence="3 4">
    <name type="scientific">Entamoeba histolytica</name>
    <dbReference type="NCBI Taxonomy" id="5759"/>
    <lineage>
        <taxon>Eukaryota</taxon>
        <taxon>Amoebozoa</taxon>
        <taxon>Evosea</taxon>
        <taxon>Archamoebae</taxon>
        <taxon>Mastigamoebida</taxon>
        <taxon>Entamoebidae</taxon>
        <taxon>Entamoeba</taxon>
    </lineage>
</organism>
<dbReference type="PROSITE" id="PS51747">
    <property type="entry name" value="CYT_DCMP_DEAMINASES_2"/>
    <property type="match status" value="1"/>
</dbReference>
<dbReference type="SMR" id="A0A5K1VBW7"/>
<evidence type="ECO:0000313" key="4">
    <source>
        <dbReference type="Proteomes" id="UP000078387"/>
    </source>
</evidence>
<dbReference type="GO" id="GO:0005737">
    <property type="term" value="C:cytoplasm"/>
    <property type="evidence" value="ECO:0007669"/>
    <property type="project" value="TreeGrafter"/>
</dbReference>
<feature type="domain" description="CMP/dCMP-type deaminase" evidence="2">
    <location>
        <begin position="2"/>
        <end position="111"/>
    </location>
</feature>
<dbReference type="InterPro" id="IPR016193">
    <property type="entry name" value="Cytidine_deaminase-like"/>
</dbReference>
<proteinExistence type="predicted"/>
<dbReference type="VEuPathDB" id="AmoebaDB:KM1_017270"/>
<dbReference type="PANTHER" id="PTHR11079:SF149">
    <property type="entry name" value="TRNA-SPECIFIC ADENOSINE DEAMINASE 2"/>
    <property type="match status" value="1"/>
</dbReference>
<dbReference type="VEuPathDB" id="AmoebaDB:EHI_169890"/>
<name>A0A5K1VBW7_ENTHI</name>
<dbReference type="CDD" id="cd01285">
    <property type="entry name" value="nucleoside_deaminase"/>
    <property type="match status" value="1"/>
</dbReference>
<keyword evidence="1" id="KW-0378">Hydrolase</keyword>
<protein>
    <submittedName>
        <fullName evidence="3">Cytidine deoxycytidylate deaminase family protein</fullName>
    </submittedName>
</protein>
<dbReference type="VEuPathDB" id="AmoebaDB:EHI5A_016870"/>
<evidence type="ECO:0000313" key="3">
    <source>
        <dbReference type="EMBL" id="GAT94988.1"/>
    </source>
</evidence>
<dbReference type="EMBL" id="BDEQ01000001">
    <property type="protein sequence ID" value="GAT94988.1"/>
    <property type="molecule type" value="Genomic_DNA"/>
</dbReference>
<accession>A0A5K1VBW7</accession>
<dbReference type="VEuPathDB" id="AmoebaDB:EHI8A_004080"/>
<dbReference type="PANTHER" id="PTHR11079">
    <property type="entry name" value="CYTOSINE DEAMINASE FAMILY MEMBER"/>
    <property type="match status" value="1"/>
</dbReference>
<gene>
    <name evidence="3" type="ORF">CL6EHI_169890</name>
</gene>
<dbReference type="FunFam" id="3.40.140.10:FF:000090">
    <property type="entry name" value="Cytidine deoxycytidylate deaminase family protein"/>
    <property type="match status" value="1"/>
</dbReference>
<comment type="caution">
    <text evidence="3">The sequence shown here is derived from an EMBL/GenBank/DDBJ whole genome shotgun (WGS) entry which is preliminary data.</text>
</comment>
<dbReference type="Proteomes" id="UP000078387">
    <property type="component" value="Unassembled WGS sequence"/>
</dbReference>
<dbReference type="OMA" id="VGCVIVM"/>
<dbReference type="GO" id="GO:0046872">
    <property type="term" value="F:metal ion binding"/>
    <property type="evidence" value="ECO:0007669"/>
    <property type="project" value="UniProtKB-KW"/>
</dbReference>
<dbReference type="SUPFAM" id="SSF53927">
    <property type="entry name" value="Cytidine deaminase-like"/>
    <property type="match status" value="1"/>
</dbReference>
<dbReference type="GO" id="GO:0002100">
    <property type="term" value="P:tRNA wobble adenosine to inosine editing"/>
    <property type="evidence" value="ECO:0007669"/>
    <property type="project" value="InterPro"/>
</dbReference>
<dbReference type="Gene3D" id="3.40.140.10">
    <property type="entry name" value="Cytidine Deaminase, domain 2"/>
    <property type="match status" value="1"/>
</dbReference>
<sequence length="166" mass="18676">MQDDKYYMNEALKMGQEALNIGEVPVGCVVINSKGEIVAKGRNHTKEFQDGTQHAEIVCINQLVEKHVHLSECILYVTCEPCIMCAEALKQCGITKIIYGCSNARFGGCGSVMTVIKSSLYKSNHEINYCYHSLMELEGLELLKCFFSMENEKAPEPNKKKKNEEK</sequence>
<dbReference type="VEuPathDB" id="AmoebaDB:EHI7A_005820"/>
<reference evidence="3 4" key="1">
    <citation type="submission" date="2016-05" db="EMBL/GenBank/DDBJ databases">
        <title>First whole genome sequencing of Entamoeba histolytica HM1:IMSS-clone-6.</title>
        <authorList>
            <person name="Mukherjee Avik.K."/>
            <person name="Izumyama S."/>
            <person name="Nakada-Tsukui K."/>
            <person name="Nozaki T."/>
        </authorList>
    </citation>
    <scope>NUCLEOTIDE SEQUENCE [LARGE SCALE GENOMIC DNA]</scope>
    <source>
        <strain evidence="3 4">HM1:IMSS clone 6</strain>
    </source>
</reference>
<dbReference type="InterPro" id="IPR002125">
    <property type="entry name" value="CMP_dCMP_dom"/>
</dbReference>
<dbReference type="AlphaFoldDB" id="A0A5K1VBW7"/>
<dbReference type="Pfam" id="PF00383">
    <property type="entry name" value="dCMP_cyt_deam_1"/>
    <property type="match status" value="1"/>
</dbReference>